<evidence type="ECO:0000313" key="1">
    <source>
        <dbReference type="EMBL" id="CAB4564642.1"/>
    </source>
</evidence>
<dbReference type="AlphaFoldDB" id="A0A6J6DKF5"/>
<accession>A0A6J6DKF5</accession>
<gene>
    <name evidence="1" type="ORF">UFOPK1591_00958</name>
</gene>
<protein>
    <submittedName>
        <fullName evidence="1">Unannotated protein</fullName>
    </submittedName>
</protein>
<name>A0A6J6DKF5_9ZZZZ</name>
<sequence length="69" mass="7295">MERTCSKPNCMVEATFTVTIDYPGLAAAVGPLSPSASVLGTDLCTRHALAFTVPDGWVLMRHLDLSGDS</sequence>
<proteinExistence type="predicted"/>
<dbReference type="EMBL" id="CAEZTD010000071">
    <property type="protein sequence ID" value="CAB4564642.1"/>
    <property type="molecule type" value="Genomic_DNA"/>
</dbReference>
<organism evidence="1">
    <name type="scientific">freshwater metagenome</name>
    <dbReference type="NCBI Taxonomy" id="449393"/>
    <lineage>
        <taxon>unclassified sequences</taxon>
        <taxon>metagenomes</taxon>
        <taxon>ecological metagenomes</taxon>
    </lineage>
</organism>
<reference evidence="1" key="1">
    <citation type="submission" date="2020-05" db="EMBL/GenBank/DDBJ databases">
        <authorList>
            <person name="Chiriac C."/>
            <person name="Salcher M."/>
            <person name="Ghai R."/>
            <person name="Kavagutti S V."/>
        </authorList>
    </citation>
    <scope>NUCLEOTIDE SEQUENCE</scope>
</reference>
<dbReference type="Pfam" id="PF12005">
    <property type="entry name" value="DUF3499"/>
    <property type="match status" value="1"/>
</dbReference>
<dbReference type="InterPro" id="IPR021888">
    <property type="entry name" value="DUF3499"/>
</dbReference>